<reference evidence="3 4" key="1">
    <citation type="submission" date="2019-02" db="EMBL/GenBank/DDBJ databases">
        <title>Genomic Encyclopedia of Type Strains, Phase IV (KMG-IV): sequencing the most valuable type-strain genomes for metagenomic binning, comparative biology and taxonomic classification.</title>
        <authorList>
            <person name="Goeker M."/>
        </authorList>
    </citation>
    <scope>NUCLEOTIDE SEQUENCE [LARGE SCALE GENOMIC DNA]</scope>
    <source>
        <strain evidence="3 4">DSM 18116</strain>
    </source>
</reference>
<dbReference type="AlphaFoldDB" id="A0A4Q7MNI4"/>
<dbReference type="Pfam" id="PF18962">
    <property type="entry name" value="Por_Secre_tail"/>
    <property type="match status" value="1"/>
</dbReference>
<evidence type="ECO:0000256" key="1">
    <source>
        <dbReference type="SAM" id="SignalP"/>
    </source>
</evidence>
<protein>
    <submittedName>
        <fullName evidence="3">Putative secreted protein (Por secretion system target)</fullName>
    </submittedName>
</protein>
<name>A0A4Q7MNI4_9BACT</name>
<dbReference type="InterPro" id="IPR026444">
    <property type="entry name" value="Secre_tail"/>
</dbReference>
<accession>A0A4Q7MNI4</accession>
<sequence length="811" mass="88161">MKFTISVILCFLLAGSVTQAAPREYYVDINAPTMGDGSIGSPWNDLTAAIYWWGNVDSTDVIVHLRAGTYTLAAGTPIYIGADRSGNSGHYFILKAYNNEQVIIDGSLQTAAFSSLVSIVNAKYVRLQGLTFANLNGITGFGVFMSGKCQHVELQDCTFSNMSWNTDHSEAKYPTGADYMVPVRIHGDSSTALSDIAINNTTFNTIAPGVGDLVLVSGNTSNITQTNNSLVNIIRQQPRTEFYVSNAGSDATGNGSKANPWKTLSFALNVAGYDFSTIPATLLDSNLTIYLREGTYYPVTNGYWIGDNRGANGKWLTIKNYGTETVVIDGSQLTAKYAFIFAISGAKYIRIDGLNIGNLENDSTLSSGGLKDVRYGIIVTGAAGYIDIRNNDIYNMYWSRDTNKIKNPGPTDVLSAISVLGTTNIPITHLNIENNTVHDIVPGYAEAIAINGNVDTFSVIGNEVYDIANIGIVSAGNYKWVLANNPGLLPVNNQSRNGLIKDNEVYRCLSPIAISAGIYLDGSKNITVEGNESYLNGVGISVGNEQDSSVGTGHLVKENTLYHNLGSGIYIGSNNFSSKVTNSVIKWNSIQNNYHIDSTLYRRTQGRYGILNPANRWAEIVVNRAENITFEENEITSLSDIMSAFVFGQTGLVFRYNEYFTASNDPCNVYFVRDTTNDGVPDVFYNTFHMYAKKMNIDKTSTLGGVAYNSSGCGTALLAAPPKEATLEVSSFPNPVTDKLGIRIVQSKAGTVQASLFDLSGRLVMTQTKQLPAGVQFLGWNNLKQQQLIPGVYLLHVKSNDKKEVLKVLVR</sequence>
<dbReference type="InterPro" id="IPR006626">
    <property type="entry name" value="PbH1"/>
</dbReference>
<dbReference type="RefSeq" id="WP_130543603.1">
    <property type="nucleotide sequence ID" value="NZ_CP042431.1"/>
</dbReference>
<comment type="caution">
    <text evidence="3">The sequence shown here is derived from an EMBL/GenBank/DDBJ whole genome shotgun (WGS) entry which is preliminary data.</text>
</comment>
<proteinExistence type="predicted"/>
<gene>
    <name evidence="3" type="ORF">EV199_5089</name>
</gene>
<feature type="domain" description="Secretion system C-terminal sorting" evidence="2">
    <location>
        <begin position="732"/>
        <end position="809"/>
    </location>
</feature>
<dbReference type="OrthoDB" id="9795486at2"/>
<evidence type="ECO:0000259" key="2">
    <source>
        <dbReference type="Pfam" id="PF18962"/>
    </source>
</evidence>
<dbReference type="SMART" id="SM00710">
    <property type="entry name" value="PbH1"/>
    <property type="match status" value="10"/>
</dbReference>
<dbReference type="Proteomes" id="UP000293874">
    <property type="component" value="Unassembled WGS sequence"/>
</dbReference>
<evidence type="ECO:0000313" key="3">
    <source>
        <dbReference type="EMBL" id="RZS69253.1"/>
    </source>
</evidence>
<feature type="chain" id="PRO_5020370630" evidence="1">
    <location>
        <begin position="21"/>
        <end position="811"/>
    </location>
</feature>
<keyword evidence="1" id="KW-0732">Signal</keyword>
<dbReference type="EMBL" id="SGXA01000003">
    <property type="protein sequence ID" value="RZS69253.1"/>
    <property type="molecule type" value="Genomic_DNA"/>
</dbReference>
<dbReference type="InterPro" id="IPR011050">
    <property type="entry name" value="Pectin_lyase_fold/virulence"/>
</dbReference>
<organism evidence="3 4">
    <name type="scientific">Pseudobacter ginsenosidimutans</name>
    <dbReference type="NCBI Taxonomy" id="661488"/>
    <lineage>
        <taxon>Bacteria</taxon>
        <taxon>Pseudomonadati</taxon>
        <taxon>Bacteroidota</taxon>
        <taxon>Chitinophagia</taxon>
        <taxon>Chitinophagales</taxon>
        <taxon>Chitinophagaceae</taxon>
        <taxon>Pseudobacter</taxon>
    </lineage>
</organism>
<dbReference type="Gene3D" id="2.160.20.10">
    <property type="entry name" value="Single-stranded right-handed beta-helix, Pectin lyase-like"/>
    <property type="match status" value="2"/>
</dbReference>
<dbReference type="InterPro" id="IPR012334">
    <property type="entry name" value="Pectin_lyas_fold"/>
</dbReference>
<feature type="signal peptide" evidence="1">
    <location>
        <begin position="1"/>
        <end position="20"/>
    </location>
</feature>
<dbReference type="NCBIfam" id="TIGR04183">
    <property type="entry name" value="Por_Secre_tail"/>
    <property type="match status" value="1"/>
</dbReference>
<keyword evidence="4" id="KW-1185">Reference proteome</keyword>
<evidence type="ECO:0000313" key="4">
    <source>
        <dbReference type="Proteomes" id="UP000293874"/>
    </source>
</evidence>
<dbReference type="SUPFAM" id="SSF51126">
    <property type="entry name" value="Pectin lyase-like"/>
    <property type="match status" value="2"/>
</dbReference>